<dbReference type="KEGG" id="pdio:PDMSB3_0162"/>
<name>A0A5Q4ZCA2_9BURK</name>
<gene>
    <name evidence="2" type="ORF">PDMSB3_0162</name>
</gene>
<dbReference type="EMBL" id="LR699553">
    <property type="protein sequence ID" value="VVD26624.1"/>
    <property type="molecule type" value="Genomic_DNA"/>
</dbReference>
<dbReference type="Proteomes" id="UP000325811">
    <property type="component" value="Chromosome I"/>
</dbReference>
<proteinExistence type="predicted"/>
<organism evidence="2 3">
    <name type="scientific">Paraburkholderia dioscoreae</name>
    <dbReference type="NCBI Taxonomy" id="2604047"/>
    <lineage>
        <taxon>Bacteria</taxon>
        <taxon>Pseudomonadati</taxon>
        <taxon>Pseudomonadota</taxon>
        <taxon>Betaproteobacteria</taxon>
        <taxon>Burkholderiales</taxon>
        <taxon>Burkholderiaceae</taxon>
        <taxon>Paraburkholderia</taxon>
    </lineage>
</organism>
<sequence length="77" mass="7922">MSMSIESGAFKSGLQAQQVDPSPSRGDKAHAHPAVVEGSIEKGVPDNPACGPGRPAERLAGGHRGGECDRKLATPFN</sequence>
<evidence type="ECO:0000313" key="2">
    <source>
        <dbReference type="EMBL" id="VVD26624.1"/>
    </source>
</evidence>
<evidence type="ECO:0000313" key="3">
    <source>
        <dbReference type="Proteomes" id="UP000325811"/>
    </source>
</evidence>
<reference evidence="2 3" key="1">
    <citation type="submission" date="2019-08" db="EMBL/GenBank/DDBJ databases">
        <authorList>
            <person name="Herpell B J."/>
        </authorList>
    </citation>
    <scope>NUCLEOTIDE SEQUENCE [LARGE SCALE GENOMIC DNA]</scope>
    <source>
        <strain evidence="3">Msb3</strain>
    </source>
</reference>
<accession>A0A5Q4ZCA2</accession>
<keyword evidence="3" id="KW-1185">Reference proteome</keyword>
<dbReference type="AlphaFoldDB" id="A0A5Q4ZCA2"/>
<protein>
    <submittedName>
        <fullName evidence="2">Uncharacterized protein</fullName>
    </submittedName>
</protein>
<feature type="compositionally biased region" description="Basic and acidic residues" evidence="1">
    <location>
        <begin position="64"/>
        <end position="77"/>
    </location>
</feature>
<feature type="region of interest" description="Disordered" evidence="1">
    <location>
        <begin position="1"/>
        <end position="77"/>
    </location>
</feature>
<evidence type="ECO:0000256" key="1">
    <source>
        <dbReference type="SAM" id="MobiDB-lite"/>
    </source>
</evidence>